<reference evidence="2 3" key="1">
    <citation type="submission" date="2024-05" db="EMBL/GenBank/DDBJ databases">
        <title>Haplotype-resolved chromosome-level genome assembly of Huyou (Citrus changshanensis).</title>
        <authorList>
            <person name="Miao C."/>
            <person name="Chen W."/>
            <person name="Wu Y."/>
            <person name="Wang L."/>
            <person name="Zhao S."/>
            <person name="Grierson D."/>
            <person name="Xu C."/>
            <person name="Chen K."/>
        </authorList>
    </citation>
    <scope>NUCLEOTIDE SEQUENCE [LARGE SCALE GENOMIC DNA]</scope>
    <source>
        <strain evidence="2">01-14</strain>
        <tissue evidence="2">Leaf</tissue>
    </source>
</reference>
<evidence type="ECO:0000256" key="1">
    <source>
        <dbReference type="SAM" id="SignalP"/>
    </source>
</evidence>
<evidence type="ECO:0000313" key="2">
    <source>
        <dbReference type="EMBL" id="KAK9175338.1"/>
    </source>
</evidence>
<comment type="caution">
    <text evidence="2">The sequence shown here is derived from an EMBL/GenBank/DDBJ whole genome shotgun (WGS) entry which is preliminary data.</text>
</comment>
<name>A0AAP0Q941_9ROSI</name>
<protein>
    <submittedName>
        <fullName evidence="2">Uncharacterized protein</fullName>
    </submittedName>
</protein>
<keyword evidence="1" id="KW-0732">Signal</keyword>
<dbReference type="PANTHER" id="PTHR46372">
    <property type="entry name" value="PROTEIN WVD2-LIKE 3"/>
    <property type="match status" value="1"/>
</dbReference>
<dbReference type="AlphaFoldDB" id="A0AAP0Q941"/>
<evidence type="ECO:0000313" key="3">
    <source>
        <dbReference type="Proteomes" id="UP001428341"/>
    </source>
</evidence>
<sequence length="103" mass="11812">MINVVQIMDFKLLLVFDILQFLLAKLTPESRKLSQLDNKKPFDEEHSWSVVCSMAASTRKVIAGMAPKFRCSERARKQGFCTKLEQKHKGLEEERSSFEGAFS</sequence>
<gene>
    <name evidence="2" type="ORF">WN944_027344</name>
</gene>
<dbReference type="Proteomes" id="UP001428341">
    <property type="component" value="Unassembled WGS sequence"/>
</dbReference>
<feature type="signal peptide" evidence="1">
    <location>
        <begin position="1"/>
        <end position="24"/>
    </location>
</feature>
<keyword evidence="3" id="KW-1185">Reference proteome</keyword>
<dbReference type="GO" id="GO:0000226">
    <property type="term" value="P:microtubule cytoskeleton organization"/>
    <property type="evidence" value="ECO:0007669"/>
    <property type="project" value="InterPro"/>
</dbReference>
<accession>A0AAP0Q941</accession>
<dbReference type="PANTHER" id="PTHR46372:SF6">
    <property type="entry name" value="PROTEIN WVD2-LIKE 1"/>
    <property type="match status" value="1"/>
</dbReference>
<dbReference type="InterPro" id="IPR044806">
    <property type="entry name" value="WVD2/WDL1-4"/>
</dbReference>
<proteinExistence type="predicted"/>
<feature type="chain" id="PRO_5042922160" evidence="1">
    <location>
        <begin position="25"/>
        <end position="103"/>
    </location>
</feature>
<dbReference type="EMBL" id="JBCGBO010000025">
    <property type="protein sequence ID" value="KAK9175338.1"/>
    <property type="molecule type" value="Genomic_DNA"/>
</dbReference>
<dbReference type="GO" id="GO:0008017">
    <property type="term" value="F:microtubule binding"/>
    <property type="evidence" value="ECO:0007669"/>
    <property type="project" value="InterPro"/>
</dbReference>
<organism evidence="2 3">
    <name type="scientific">Citrus x changshan-huyou</name>
    <dbReference type="NCBI Taxonomy" id="2935761"/>
    <lineage>
        <taxon>Eukaryota</taxon>
        <taxon>Viridiplantae</taxon>
        <taxon>Streptophyta</taxon>
        <taxon>Embryophyta</taxon>
        <taxon>Tracheophyta</taxon>
        <taxon>Spermatophyta</taxon>
        <taxon>Magnoliopsida</taxon>
        <taxon>eudicotyledons</taxon>
        <taxon>Gunneridae</taxon>
        <taxon>Pentapetalae</taxon>
        <taxon>rosids</taxon>
        <taxon>malvids</taxon>
        <taxon>Sapindales</taxon>
        <taxon>Rutaceae</taxon>
        <taxon>Aurantioideae</taxon>
        <taxon>Citrus</taxon>
    </lineage>
</organism>